<dbReference type="PROSITE" id="PS50011">
    <property type="entry name" value="PROTEIN_KINASE_DOM"/>
    <property type="match status" value="1"/>
</dbReference>
<evidence type="ECO:0000313" key="27">
    <source>
        <dbReference type="EMBL" id="EFB14457.1"/>
    </source>
</evidence>
<feature type="region of interest" description="Disordered" evidence="23">
    <location>
        <begin position="122"/>
        <end position="161"/>
    </location>
</feature>
<dbReference type="PROSITE" id="PS50157">
    <property type="entry name" value="ZINC_FINGER_C2H2_2"/>
    <property type="match status" value="30"/>
</dbReference>
<evidence type="ECO:0000256" key="7">
    <source>
        <dbReference type="ARBA" id="ARBA00022679"/>
    </source>
</evidence>
<reference evidence="27" key="1">
    <citation type="journal article" date="2010" name="Nature">
        <title>The sequence and de novo assembly of the giant panda genome.</title>
        <authorList>
            <person name="Li R."/>
            <person name="Fan W."/>
            <person name="Tian G."/>
            <person name="Zhu H."/>
            <person name="He L."/>
            <person name="Cai J."/>
            <person name="Huang Q."/>
            <person name="Cai Q."/>
            <person name="Li B."/>
            <person name="Bai Y."/>
            <person name="Zhang Z."/>
            <person name="Zhang Y."/>
            <person name="Wang W."/>
            <person name="Li J."/>
            <person name="Wei F."/>
            <person name="Li H."/>
            <person name="Jian M."/>
            <person name="Li J."/>
            <person name="Zhang Z."/>
            <person name="Nielsen R."/>
            <person name="Li D."/>
            <person name="Gu W."/>
            <person name="Yang Z."/>
            <person name="Xuan Z."/>
            <person name="Ryder O.A."/>
            <person name="Leung F.C."/>
            <person name="Zhou Y."/>
            <person name="Cao J."/>
            <person name="Sun X."/>
            <person name="Fu Y."/>
            <person name="Fang X."/>
            <person name="Guo X."/>
            <person name="Wang B."/>
            <person name="Hou R."/>
            <person name="Shen F."/>
            <person name="Mu B."/>
            <person name="Ni P."/>
            <person name="Lin R."/>
            <person name="Qian W."/>
            <person name="Wang G."/>
            <person name="Yu C."/>
            <person name="Nie W."/>
            <person name="Wang J."/>
            <person name="Wu Z."/>
            <person name="Liang H."/>
            <person name="Min J."/>
            <person name="Wu Q."/>
            <person name="Cheng S."/>
            <person name="Ruan J."/>
            <person name="Wang M."/>
            <person name="Shi Z."/>
            <person name="Wen M."/>
            <person name="Liu B."/>
            <person name="Ren X."/>
            <person name="Zheng H."/>
            <person name="Dong D."/>
            <person name="Cook K."/>
            <person name="Shan G."/>
            <person name="Zhang H."/>
            <person name="Kosiol C."/>
            <person name="Xie X."/>
            <person name="Lu Z."/>
            <person name="Zheng H."/>
            <person name="Li Y."/>
            <person name="Steiner C.C."/>
            <person name="Lam T.T."/>
            <person name="Lin S."/>
            <person name="Zhang Q."/>
            <person name="Li G."/>
            <person name="Tian J."/>
            <person name="Gong T."/>
            <person name="Liu H."/>
            <person name="Zhang D."/>
            <person name="Fang L."/>
            <person name="Ye C."/>
            <person name="Zhang J."/>
            <person name="Hu W."/>
            <person name="Xu A."/>
            <person name="Ren Y."/>
            <person name="Zhang G."/>
            <person name="Bruford M.W."/>
            <person name="Li Q."/>
            <person name="Ma L."/>
            <person name="Guo Y."/>
            <person name="An N."/>
            <person name="Hu Y."/>
            <person name="Zheng Y."/>
            <person name="Shi Y."/>
            <person name="Li Z."/>
            <person name="Liu Q."/>
            <person name="Chen Y."/>
            <person name="Zhao J."/>
            <person name="Qu N."/>
            <person name="Zhao S."/>
            <person name="Tian F."/>
            <person name="Wang X."/>
            <person name="Wang H."/>
            <person name="Xu L."/>
            <person name="Liu X."/>
            <person name="Vinar T."/>
            <person name="Wang Y."/>
            <person name="Lam T.W."/>
            <person name="Yiu S.M."/>
            <person name="Liu S."/>
            <person name="Zhang H."/>
            <person name="Li D."/>
            <person name="Huang Y."/>
            <person name="Wang X."/>
            <person name="Yang G."/>
            <person name="Jiang Z."/>
            <person name="Wang J."/>
            <person name="Qin N."/>
            <person name="Li L."/>
            <person name="Li J."/>
            <person name="Bolund L."/>
            <person name="Kristiansen K."/>
            <person name="Wong G.K."/>
            <person name="Olson M."/>
            <person name="Zhang X."/>
            <person name="Li S."/>
            <person name="Yang H."/>
            <person name="Wang J."/>
            <person name="Wang J."/>
        </authorList>
    </citation>
    <scope>NUCLEOTIDE SEQUENCE [LARGE SCALE GENOMIC DNA]</scope>
</reference>
<feature type="domain" description="C2H2-type" evidence="25">
    <location>
        <begin position="369"/>
        <end position="396"/>
    </location>
</feature>
<dbReference type="FunFam" id="3.30.160.60:FF:000478">
    <property type="entry name" value="Zinc finger protein 133"/>
    <property type="match status" value="3"/>
</dbReference>
<feature type="domain" description="C2H2-type" evidence="25">
    <location>
        <begin position="1525"/>
        <end position="1552"/>
    </location>
</feature>
<feature type="domain" description="C2H2-type" evidence="25">
    <location>
        <begin position="1637"/>
        <end position="1664"/>
    </location>
</feature>
<evidence type="ECO:0000256" key="11">
    <source>
        <dbReference type="ARBA" id="ARBA00022771"/>
    </source>
</evidence>
<keyword evidence="18" id="KW-0539">Nucleus</keyword>
<dbReference type="InterPro" id="IPR000719">
    <property type="entry name" value="Prot_kinase_dom"/>
</dbReference>
<dbReference type="Gene3D" id="6.10.140.140">
    <property type="match status" value="1"/>
</dbReference>
<evidence type="ECO:0000259" key="24">
    <source>
        <dbReference type="PROSITE" id="PS50011"/>
    </source>
</evidence>
<keyword evidence="16" id="KW-0238">DNA-binding</keyword>
<dbReference type="CDD" id="cd07765">
    <property type="entry name" value="KRAB_A-box"/>
    <property type="match status" value="1"/>
</dbReference>
<dbReference type="InterPro" id="IPR001909">
    <property type="entry name" value="KRAB"/>
</dbReference>
<evidence type="ECO:0000256" key="6">
    <source>
        <dbReference type="ARBA" id="ARBA00022527"/>
    </source>
</evidence>
<keyword evidence="13" id="KW-0862">Zinc</keyword>
<dbReference type="Pfam" id="PF01352">
    <property type="entry name" value="KRAB"/>
    <property type="match status" value="1"/>
</dbReference>
<feature type="domain" description="C2H2-type" evidence="25">
    <location>
        <begin position="1413"/>
        <end position="1440"/>
    </location>
</feature>
<evidence type="ECO:0000256" key="8">
    <source>
        <dbReference type="ARBA" id="ARBA00022723"/>
    </source>
</evidence>
<dbReference type="PROSITE" id="PS00107">
    <property type="entry name" value="PROTEIN_KINASE_ATP"/>
    <property type="match status" value="1"/>
</dbReference>
<dbReference type="GO" id="GO:0006355">
    <property type="term" value="P:regulation of DNA-templated transcription"/>
    <property type="evidence" value="ECO:0007669"/>
    <property type="project" value="InterPro"/>
</dbReference>
<dbReference type="InParanoid" id="D2HQJ1"/>
<feature type="domain" description="C2H2-type" evidence="25">
    <location>
        <begin position="1497"/>
        <end position="1524"/>
    </location>
</feature>
<dbReference type="FunFam" id="3.30.160.60:FF:000016">
    <property type="entry name" value="zinc finger protein 37 homolog"/>
    <property type="match status" value="1"/>
</dbReference>
<dbReference type="InterPro" id="IPR013087">
    <property type="entry name" value="Znf_C2H2_type"/>
</dbReference>
<keyword evidence="10 22" id="KW-0547">Nucleotide-binding</keyword>
<feature type="region of interest" description="Disordered" evidence="23">
    <location>
        <begin position="1263"/>
        <end position="1289"/>
    </location>
</feature>
<evidence type="ECO:0000259" key="26">
    <source>
        <dbReference type="PROSITE" id="PS50805"/>
    </source>
</evidence>
<organism evidence="27">
    <name type="scientific">Ailuropoda melanoleuca</name>
    <name type="common">Giant panda</name>
    <dbReference type="NCBI Taxonomy" id="9646"/>
    <lineage>
        <taxon>Eukaryota</taxon>
        <taxon>Metazoa</taxon>
        <taxon>Chordata</taxon>
        <taxon>Craniata</taxon>
        <taxon>Vertebrata</taxon>
        <taxon>Euteleostomi</taxon>
        <taxon>Mammalia</taxon>
        <taxon>Eutheria</taxon>
        <taxon>Laurasiatheria</taxon>
        <taxon>Carnivora</taxon>
        <taxon>Caniformia</taxon>
        <taxon>Ursidae</taxon>
        <taxon>Ailuropoda</taxon>
    </lineage>
</organism>
<feature type="domain" description="C2H2-type" evidence="25">
    <location>
        <begin position="1385"/>
        <end position="1412"/>
    </location>
</feature>
<dbReference type="SUPFAM" id="SSF56112">
    <property type="entry name" value="Protein kinase-like (PK-like)"/>
    <property type="match status" value="1"/>
</dbReference>
<dbReference type="GO" id="GO:0008270">
    <property type="term" value="F:zinc ion binding"/>
    <property type="evidence" value="ECO:0007669"/>
    <property type="project" value="UniProtKB-KW"/>
</dbReference>
<evidence type="ECO:0000256" key="15">
    <source>
        <dbReference type="ARBA" id="ARBA00023015"/>
    </source>
</evidence>
<dbReference type="InterPro" id="IPR008271">
    <property type="entry name" value="Ser/Thr_kinase_AS"/>
</dbReference>
<keyword evidence="15" id="KW-0805">Transcription regulation</keyword>
<keyword evidence="9" id="KW-0677">Repeat</keyword>
<feature type="region of interest" description="Disordered" evidence="23">
    <location>
        <begin position="1324"/>
        <end position="1343"/>
    </location>
</feature>
<dbReference type="GO" id="GO:1990837">
    <property type="term" value="F:sequence-specific double-stranded DNA binding"/>
    <property type="evidence" value="ECO:0007669"/>
    <property type="project" value="UniProtKB-ARBA"/>
</dbReference>
<dbReference type="FunFam" id="3.30.160.60:FF:000561">
    <property type="entry name" value="Zinc finger protein 30 homolog"/>
    <property type="match status" value="2"/>
</dbReference>
<feature type="domain" description="C2H2-type" evidence="25">
    <location>
        <begin position="1665"/>
        <end position="1692"/>
    </location>
</feature>
<feature type="compositionally biased region" description="Basic and acidic residues" evidence="23">
    <location>
        <begin position="133"/>
        <end position="158"/>
    </location>
</feature>
<evidence type="ECO:0000256" key="2">
    <source>
        <dbReference type="ARBA" id="ARBA00004123"/>
    </source>
</evidence>
<feature type="domain" description="C2H2-type" evidence="25">
    <location>
        <begin position="229"/>
        <end position="256"/>
    </location>
</feature>
<dbReference type="GO" id="GO:0004674">
    <property type="term" value="F:protein serine/threonine kinase activity"/>
    <property type="evidence" value="ECO:0007669"/>
    <property type="project" value="UniProtKB-KW"/>
</dbReference>
<gene>
    <name evidence="27" type="ORF">PANDA_014167</name>
</gene>
<evidence type="ECO:0000256" key="16">
    <source>
        <dbReference type="ARBA" id="ARBA00023125"/>
    </source>
</evidence>
<feature type="domain" description="C2H2-type" evidence="25">
    <location>
        <begin position="576"/>
        <end position="603"/>
    </location>
</feature>
<dbReference type="Gene3D" id="3.30.200.20">
    <property type="entry name" value="Phosphorylase Kinase, domain 1"/>
    <property type="match status" value="1"/>
</dbReference>
<dbReference type="GO" id="GO:0005524">
    <property type="term" value="F:ATP binding"/>
    <property type="evidence" value="ECO:0007669"/>
    <property type="project" value="UniProtKB-UniRule"/>
</dbReference>
<dbReference type="SUPFAM" id="SSF109640">
    <property type="entry name" value="KRAB domain (Kruppel-associated box)"/>
    <property type="match status" value="1"/>
</dbReference>
<dbReference type="FunFam" id="3.30.160.60:FF:000896">
    <property type="entry name" value="Zinc finger protein 805"/>
    <property type="match status" value="2"/>
</dbReference>
<evidence type="ECO:0000256" key="21">
    <source>
        <dbReference type="PROSITE-ProRule" id="PRU00042"/>
    </source>
</evidence>
<keyword evidence="12" id="KW-0418">Kinase</keyword>
<evidence type="ECO:0000256" key="10">
    <source>
        <dbReference type="ARBA" id="ARBA00022741"/>
    </source>
</evidence>
<evidence type="ECO:0000256" key="1">
    <source>
        <dbReference type="ARBA" id="ARBA00003767"/>
    </source>
</evidence>
<feature type="compositionally biased region" description="Polar residues" evidence="23">
    <location>
        <begin position="1276"/>
        <end position="1289"/>
    </location>
</feature>
<dbReference type="SMART" id="SM00355">
    <property type="entry name" value="ZnF_C2H2"/>
    <property type="match status" value="30"/>
</dbReference>
<dbReference type="SMART" id="SM00220">
    <property type="entry name" value="S_TKc"/>
    <property type="match status" value="1"/>
</dbReference>
<dbReference type="SUPFAM" id="SSF57667">
    <property type="entry name" value="beta-beta-alpha zinc fingers"/>
    <property type="match status" value="17"/>
</dbReference>
<feature type="domain" description="C2H2-type" evidence="25">
    <location>
        <begin position="1469"/>
        <end position="1496"/>
    </location>
</feature>
<evidence type="ECO:0000256" key="5">
    <source>
        <dbReference type="ARBA" id="ARBA00012513"/>
    </source>
</evidence>
<dbReference type="FunFam" id="3.30.160.60:FF:000005">
    <property type="entry name" value="Zinc finger protein 14 homolog"/>
    <property type="match status" value="2"/>
</dbReference>
<comment type="catalytic activity">
    <reaction evidence="19">
        <text>L-threonyl-[protein] + ATP = O-phospho-L-threonyl-[protein] + ADP + H(+)</text>
        <dbReference type="Rhea" id="RHEA:46608"/>
        <dbReference type="Rhea" id="RHEA-COMP:11060"/>
        <dbReference type="Rhea" id="RHEA-COMP:11605"/>
        <dbReference type="ChEBI" id="CHEBI:15378"/>
        <dbReference type="ChEBI" id="CHEBI:30013"/>
        <dbReference type="ChEBI" id="CHEBI:30616"/>
        <dbReference type="ChEBI" id="CHEBI:61977"/>
        <dbReference type="ChEBI" id="CHEBI:456216"/>
        <dbReference type="EC" id="2.7.11.1"/>
    </reaction>
</comment>
<dbReference type="GO" id="GO:0005819">
    <property type="term" value="C:spindle"/>
    <property type="evidence" value="ECO:0007669"/>
    <property type="project" value="UniProtKB-SubCell"/>
</dbReference>
<dbReference type="PANTHER" id="PTHR23234:SF8">
    <property type="entry name" value="C2H2-TYPE DOMAIN-CONTAINING PROTEIN"/>
    <property type="match status" value="1"/>
</dbReference>
<dbReference type="Gene3D" id="1.10.510.10">
    <property type="entry name" value="Transferase(Phosphotransferase) domain 1"/>
    <property type="match status" value="1"/>
</dbReference>
<comment type="subcellular location">
    <subcellularLocation>
        <location evidence="3">Cytoplasm</location>
        <location evidence="3">Cytoskeleton</location>
        <location evidence="3">Spindle</location>
    </subcellularLocation>
    <subcellularLocation>
        <location evidence="2">Nucleus</location>
    </subcellularLocation>
</comment>
<feature type="domain" description="Protein kinase" evidence="24">
    <location>
        <begin position="852"/>
        <end position="1141"/>
    </location>
</feature>
<dbReference type="Pfam" id="PF00069">
    <property type="entry name" value="Pkinase"/>
    <property type="match status" value="1"/>
</dbReference>
<feature type="binding site" evidence="22">
    <location>
        <position position="881"/>
    </location>
    <ligand>
        <name>ATP</name>
        <dbReference type="ChEBI" id="CHEBI:30616"/>
    </ligand>
</feature>
<dbReference type="InterPro" id="IPR050758">
    <property type="entry name" value="Znf_C2H2-type"/>
</dbReference>
<evidence type="ECO:0000256" key="3">
    <source>
        <dbReference type="ARBA" id="ARBA00004186"/>
    </source>
</evidence>
<keyword evidence="17" id="KW-0804">Transcription</keyword>
<feature type="domain" description="KRAB" evidence="26">
    <location>
        <begin position="12"/>
        <end position="83"/>
    </location>
</feature>
<evidence type="ECO:0000256" key="23">
    <source>
        <dbReference type="SAM" id="MobiDB-lite"/>
    </source>
</evidence>
<dbReference type="SMART" id="SM00349">
    <property type="entry name" value="KRAB"/>
    <property type="match status" value="1"/>
</dbReference>
<feature type="domain" description="C2H2-type" evidence="25">
    <location>
        <begin position="425"/>
        <end position="452"/>
    </location>
</feature>
<keyword evidence="8" id="KW-0479">Metal-binding</keyword>
<feature type="domain" description="C2H2-type" evidence="25">
    <location>
        <begin position="397"/>
        <end position="424"/>
    </location>
</feature>
<keyword evidence="6" id="KW-0723">Serine/threonine-protein kinase</keyword>
<evidence type="ECO:0000256" key="12">
    <source>
        <dbReference type="ARBA" id="ARBA00022777"/>
    </source>
</evidence>
<feature type="domain" description="C2H2-type" evidence="25">
    <location>
        <begin position="1693"/>
        <end position="1720"/>
    </location>
</feature>
<name>D2HQJ1_AILME</name>
<keyword evidence="7" id="KW-0808">Transferase</keyword>
<dbReference type="FunFam" id="3.30.160.60:FF:000087">
    <property type="entry name" value="Zinc finger protein 354B"/>
    <property type="match status" value="3"/>
</dbReference>
<dbReference type="InterPro" id="IPR036051">
    <property type="entry name" value="KRAB_dom_sf"/>
</dbReference>
<dbReference type="PROSITE" id="PS00108">
    <property type="entry name" value="PROTEIN_KINASE_ST"/>
    <property type="match status" value="1"/>
</dbReference>
<evidence type="ECO:0000256" key="17">
    <source>
        <dbReference type="ARBA" id="ARBA00023163"/>
    </source>
</evidence>
<dbReference type="GO" id="GO:0005634">
    <property type="term" value="C:nucleus"/>
    <property type="evidence" value="ECO:0007669"/>
    <property type="project" value="UniProtKB-SubCell"/>
</dbReference>
<comment type="catalytic activity">
    <reaction evidence="20">
        <text>L-seryl-[protein] + ATP = O-phospho-L-seryl-[protein] + ADP + H(+)</text>
        <dbReference type="Rhea" id="RHEA:17989"/>
        <dbReference type="Rhea" id="RHEA-COMP:9863"/>
        <dbReference type="Rhea" id="RHEA-COMP:11604"/>
        <dbReference type="ChEBI" id="CHEBI:15378"/>
        <dbReference type="ChEBI" id="CHEBI:29999"/>
        <dbReference type="ChEBI" id="CHEBI:30616"/>
        <dbReference type="ChEBI" id="CHEBI:83421"/>
        <dbReference type="ChEBI" id="CHEBI:456216"/>
        <dbReference type="EC" id="2.7.11.1"/>
    </reaction>
</comment>
<feature type="domain" description="C2H2-type" evidence="25">
    <location>
        <begin position="632"/>
        <end position="659"/>
    </location>
</feature>
<dbReference type="Gene3D" id="3.30.160.60">
    <property type="entry name" value="Classic Zinc Finger"/>
    <property type="match status" value="30"/>
</dbReference>
<evidence type="ECO:0000256" key="20">
    <source>
        <dbReference type="ARBA" id="ARBA00048679"/>
    </source>
</evidence>
<evidence type="ECO:0000256" key="9">
    <source>
        <dbReference type="ARBA" id="ARBA00022737"/>
    </source>
</evidence>
<dbReference type="FunFam" id="3.30.160.60:FF:002090">
    <property type="entry name" value="Zinc finger protein 473"/>
    <property type="match status" value="3"/>
</dbReference>
<feature type="domain" description="C2H2-type" evidence="25">
    <location>
        <begin position="1721"/>
        <end position="1748"/>
    </location>
</feature>
<feature type="domain" description="C2H2-type" evidence="25">
    <location>
        <begin position="548"/>
        <end position="575"/>
    </location>
</feature>
<proteinExistence type="inferred from homology"/>
<evidence type="ECO:0000256" key="22">
    <source>
        <dbReference type="PROSITE-ProRule" id="PRU10141"/>
    </source>
</evidence>
<feature type="domain" description="C2H2-type" evidence="25">
    <location>
        <begin position="201"/>
        <end position="228"/>
    </location>
</feature>
<dbReference type="FunFam" id="3.30.160.60:FF:001343">
    <property type="entry name" value="Zinc finger protein 568"/>
    <property type="match status" value="1"/>
</dbReference>
<dbReference type="EC" id="2.7.11.1" evidence="5"/>
<dbReference type="FunFam" id="3.30.160.60:FF:002254">
    <property type="entry name" value="Zinc finger protein 540"/>
    <property type="match status" value="4"/>
</dbReference>
<dbReference type="PANTHER" id="PTHR23234">
    <property type="entry name" value="ZNF44 PROTEIN"/>
    <property type="match status" value="1"/>
</dbReference>
<comment type="function">
    <text evidence="1">May be involved in transcriptional regulation.</text>
</comment>
<dbReference type="EMBL" id="GL193184">
    <property type="protein sequence ID" value="EFB14457.1"/>
    <property type="molecule type" value="Genomic_DNA"/>
</dbReference>
<feature type="domain" description="C2H2-type" evidence="25">
    <location>
        <begin position="492"/>
        <end position="519"/>
    </location>
</feature>
<dbReference type="FunFam" id="3.30.160.60:FF:000737">
    <property type="entry name" value="Zinc finger protein 565"/>
    <property type="match status" value="1"/>
</dbReference>
<feature type="domain" description="C2H2-type" evidence="25">
    <location>
        <begin position="520"/>
        <end position="547"/>
    </location>
</feature>
<feature type="domain" description="C2H2-type" evidence="25">
    <location>
        <begin position="313"/>
        <end position="340"/>
    </location>
</feature>
<dbReference type="PROSITE" id="PS00028">
    <property type="entry name" value="ZINC_FINGER_C2H2_1"/>
    <property type="match status" value="30"/>
</dbReference>
<evidence type="ECO:0000256" key="4">
    <source>
        <dbReference type="ARBA" id="ARBA00006991"/>
    </source>
</evidence>
<dbReference type="InterPro" id="IPR017441">
    <property type="entry name" value="Protein_kinase_ATP_BS"/>
</dbReference>
<dbReference type="FunFam" id="1.10.510.10:FF:000235">
    <property type="entry name" value="Serine/threonine-protein kinase ark1"/>
    <property type="match status" value="1"/>
</dbReference>
<dbReference type="InterPro" id="IPR011009">
    <property type="entry name" value="Kinase-like_dom_sf"/>
</dbReference>
<keyword evidence="14 22" id="KW-0067">ATP-binding</keyword>
<evidence type="ECO:0000256" key="18">
    <source>
        <dbReference type="ARBA" id="ARBA00023242"/>
    </source>
</evidence>
<dbReference type="FunFam" id="3.30.160.60:FF:000493">
    <property type="entry name" value="Zinc finger protein 805"/>
    <property type="match status" value="1"/>
</dbReference>
<evidence type="ECO:0000256" key="13">
    <source>
        <dbReference type="ARBA" id="ARBA00022833"/>
    </source>
</evidence>
<keyword evidence="11 21" id="KW-0863">Zinc-finger</keyword>
<feature type="domain" description="C2H2-type" evidence="25">
    <location>
        <begin position="1553"/>
        <end position="1580"/>
    </location>
</feature>
<dbReference type="FunFam" id="3.30.160.60:FF:000352">
    <property type="entry name" value="zinc finger protein 3 homolog"/>
    <property type="match status" value="5"/>
</dbReference>
<feature type="domain" description="C2H2-type" evidence="25">
    <location>
        <begin position="464"/>
        <end position="491"/>
    </location>
</feature>
<dbReference type="FunFam" id="3.30.200.20:FF:000042">
    <property type="entry name" value="Aurora kinase A"/>
    <property type="match status" value="1"/>
</dbReference>
<feature type="domain" description="C2H2-type" evidence="25">
    <location>
        <begin position="660"/>
        <end position="687"/>
    </location>
</feature>
<feature type="domain" description="C2H2-type" evidence="25">
    <location>
        <begin position="604"/>
        <end position="631"/>
    </location>
</feature>
<feature type="domain" description="C2H2-type" evidence="25">
    <location>
        <begin position="285"/>
        <end position="312"/>
    </location>
</feature>
<sequence length="1803" mass="203300">MAPPTGQAQISVTFDDVAVTFTQEEWGQLDPAQRTLYQEVMLENCGLLVSLGCPVPRPELIYQLEHGQELWTVKRDLSQSAYPGDKGKPKTTELSTCAPALSERALFQELRQGDPGNFQLVQTTDQSGPSEMQEGHLRPGLEPQREKLPEKTNPEHDGVGTADGVCLRTAQELIRPGGAVRDHDLCGSGKDPMIQEEENTFKCNECGKTFNKKHLLAGHEKIHSGVKPYECTECGKTFIKSTHLLQHHMIHTGERPYECMECGKAFNRKSYLTQHQRIHSGEKPYKCNECGKAFTHRSNFVLHKRRHTGEKSFVCKECGQVFRHRPGFLRHHIIHSGENPYECFECGKVFKHKSYLVWHQQTHTGEKPYECSECGKAFCESAALIHHYVIHTGEKPFECLECGKAFNHRSYLKRHQRIHTGEKPFVCTECGRAFTHCSTFILHKRAHTGEKPFECKEYSGENPYECFECGKVFKHKSYLVWHQQTHTGEKPYECSECGKAFCESAALIHHYVIHTGEKPFECLECGKAFNHRSYLKRHQRIHTGEKPFVCTECGRAFTHCSTFILHKRAHTGEKPFECKECGKAFSTRKDLIRHFSIHTGEKPFECSECGKAFNRRSGLTRHQRIHSGEKPYECMECGKSFCWSTNLIRHAIIHTGEKPYKCSECGKAFSRSSSLTQHQRIHTGRNSVSVTEVGRPFTSGQSSVTLRELLLGKDFLNVTTEETLLPDKTSTVASDRTYQRETPQVSSLSPRRAISLAKRGRKLPFLSLLLGTLPTRSEVSTNGSRSGAAGSANEEGDRIKALVQASQDFRGLGHFQRAQEGVLSPSLLGKPKRCDEFGRCSGRRRRLTIDDFEIGRPLGKGKFGNVYLARLKESHFIVALKVLFKSQIEKEGLEHQLRREIEIQAHLQHPNILRLYNYFHDARRVYLILEYAPRGELYKKLQKSHTLDEQHTATIMEELADALTYCHEKKVIHRDIKPENLLLGFRGEVKIADFGWSVHTPSLRRKTMCGTLDYLPPEMIERRIYDEKVDLWCIGVLCYELLVGNPPFESPSHNETYRRILKAPQHLALAQWRPKRGGAVRVRHVGGGFRHPGLHGHFTASAAVFAPVGSAGEQKLHCPEGCAPGDRPGGGGASGLLVAYVIRVRRFRPRQLWGGDHCSVAASSEPLKKSGKKSTTHLRVFEGTVNLPVTGECDSHPRGGVAVAEPAGPACVAASPGPALCIGSHDGGGVDGPCAGCPVPRPELIYQLEHGQELWTVKRDLSQSAYPGDKGKPKITESTTSEPALSKGVSLQEQLTQGFQGNSQVGQTKHQDESLEMQEGHLRPEIDLQKKLPGKSSSEHGHIGTARNACSRIVQEPVPLGSAVHDHDSCESGKDPVIQEEENIFKCNDCGKVFNKKRLLARHERIHSGVKPYECTECGKTFSKSTYLLQHHMVHTGEKPYKCMECGKAFNRKSHLTQHQRIHSGEKPYKCNECGKAFTHRSTFVLHNRSHTGEKPFVCKECGKAFRDRPGFIRHYIIHSGENPYECFECGKVFKHRSYLMWHQQTHTGEKPYECSECGKAFCESAALIHHYVIHTGEKPFECLECGKAFNHRSYLKRHQRIHTGEKPYVCSECGKAFTHCSTFILHKRAHTGEKPFECKECGKAFSNRADLIRHFSIHTGEKPYECMECGKAFNRRSGLTRHLRIHSGEKPYECVECGKTFCWSTNLIRHSIIHTGEKPYECGECGKAFSRSSSLTQHQRIHTGRNSVSVTEVGRPFTSGQSSVNLQELLLGKDFLDVTTEETSYSESDHSYQRETPQFPSL</sequence>
<comment type="similarity">
    <text evidence="4">Belongs to the krueppel C2H2-type zinc-finger protein family.</text>
</comment>
<feature type="domain" description="C2H2-type" evidence="25">
    <location>
        <begin position="341"/>
        <end position="368"/>
    </location>
</feature>
<protein>
    <recommendedName>
        <fullName evidence="5">non-specific serine/threonine protein kinase</fullName>
        <ecNumber evidence="5">2.7.11.1</ecNumber>
    </recommendedName>
</protein>
<dbReference type="PROSITE" id="PS50805">
    <property type="entry name" value="KRAB"/>
    <property type="match status" value="1"/>
</dbReference>
<dbReference type="InterPro" id="IPR036236">
    <property type="entry name" value="Znf_C2H2_sf"/>
</dbReference>
<feature type="domain" description="C2H2-type" evidence="25">
    <location>
        <begin position="1609"/>
        <end position="1636"/>
    </location>
</feature>
<evidence type="ECO:0000256" key="19">
    <source>
        <dbReference type="ARBA" id="ARBA00047899"/>
    </source>
</evidence>
<feature type="domain" description="C2H2-type" evidence="25">
    <location>
        <begin position="257"/>
        <end position="284"/>
    </location>
</feature>
<dbReference type="FunFam" id="3.30.160.60:FF:000380">
    <property type="entry name" value="zinc finger protein 2 isoform X2"/>
    <property type="match status" value="1"/>
</dbReference>
<feature type="domain" description="C2H2-type" evidence="25">
    <location>
        <begin position="1441"/>
        <end position="1468"/>
    </location>
</feature>
<evidence type="ECO:0000259" key="25">
    <source>
        <dbReference type="PROSITE" id="PS50157"/>
    </source>
</evidence>
<feature type="domain" description="C2H2-type" evidence="25">
    <location>
        <begin position="1581"/>
        <end position="1608"/>
    </location>
</feature>
<evidence type="ECO:0000256" key="14">
    <source>
        <dbReference type="ARBA" id="ARBA00022840"/>
    </source>
</evidence>
<accession>D2HQJ1</accession>
<dbReference type="Pfam" id="PF00096">
    <property type="entry name" value="zf-C2H2"/>
    <property type="match status" value="29"/>
</dbReference>